<protein>
    <submittedName>
        <fullName evidence="1">Uncharacterized protein</fullName>
    </submittedName>
</protein>
<dbReference type="Proteomes" id="UP000516052">
    <property type="component" value="Chromosome"/>
</dbReference>
<organism evidence="1 2">
    <name type="scientific">Streptomyces roseirectus</name>
    <dbReference type="NCBI Taxonomy" id="2768066"/>
    <lineage>
        <taxon>Bacteria</taxon>
        <taxon>Bacillati</taxon>
        <taxon>Actinomycetota</taxon>
        <taxon>Actinomycetes</taxon>
        <taxon>Kitasatosporales</taxon>
        <taxon>Streptomycetaceae</taxon>
        <taxon>Streptomyces</taxon>
    </lineage>
</organism>
<dbReference type="KEGG" id="sroi:IAG44_08355"/>
<name>A0A7H0I9I4_9ACTN</name>
<accession>A0A7H0I9I4</accession>
<sequence length="295" mass="33085">MTDTPVYTVAPRSPWRELLGQRWSGRRDRALVLRTPDHRYRVLGAPHRKSTPVDELSRITEEPAPSLLGRYDAAFHVRLDEQLGTRRVTLPTMYGAESVDARVLWWVHDPARTVRSGTKEGWSAVRADLDRRLRALAGSGESDVSAASVMHQLAADSFMLDDVGLTYRLVDVYGAEGSGELSLGQPGQIPAHSWSVLPREEYDFCLRVLRDGPASLAALWLARRPEEVGRVLEWSVSHQKLLRPEGNWQEDMAGLLGTLTQQERQELSEMLRDRLLAVGRPVPGGVNGEARRPTW</sequence>
<evidence type="ECO:0000313" key="1">
    <source>
        <dbReference type="EMBL" id="QNP69450.1"/>
    </source>
</evidence>
<gene>
    <name evidence="1" type="ORF">IAG44_08355</name>
</gene>
<dbReference type="AlphaFoldDB" id="A0A7H0I9I4"/>
<dbReference type="EMBL" id="CP060828">
    <property type="protein sequence ID" value="QNP69450.1"/>
    <property type="molecule type" value="Genomic_DNA"/>
</dbReference>
<keyword evidence="2" id="KW-1185">Reference proteome</keyword>
<reference evidence="1 2" key="1">
    <citation type="submission" date="2020-08" db="EMBL/GenBank/DDBJ databases">
        <title>A novel species.</title>
        <authorList>
            <person name="Gao J."/>
        </authorList>
    </citation>
    <scope>NUCLEOTIDE SEQUENCE [LARGE SCALE GENOMIC DNA]</scope>
    <source>
        <strain evidence="1 2">CRXT-G-22</strain>
    </source>
</reference>
<dbReference type="RefSeq" id="WP_187746489.1">
    <property type="nucleotide sequence ID" value="NZ_CP060828.1"/>
</dbReference>
<evidence type="ECO:0000313" key="2">
    <source>
        <dbReference type="Proteomes" id="UP000516052"/>
    </source>
</evidence>
<proteinExistence type="predicted"/>